<reference evidence="3" key="1">
    <citation type="journal article" date="2014" name="Int. J. Syst. Evol. Microbiol.">
        <title>Complete genome sequence of Corynebacterium casei LMG S-19264T (=DSM 44701T), isolated from a smear-ripened cheese.</title>
        <authorList>
            <consortium name="US DOE Joint Genome Institute (JGI-PGF)"/>
            <person name="Walter F."/>
            <person name="Albersmeier A."/>
            <person name="Kalinowski J."/>
            <person name="Ruckert C."/>
        </authorList>
    </citation>
    <scope>NUCLEOTIDE SEQUENCE</scope>
    <source>
        <strain evidence="3">CGMCC 1.12360</strain>
    </source>
</reference>
<dbReference type="InterPro" id="IPR050563">
    <property type="entry name" value="4-hydroxybenzoyl-CoA_TE"/>
</dbReference>
<dbReference type="CDD" id="cd00586">
    <property type="entry name" value="4HBT"/>
    <property type="match status" value="1"/>
</dbReference>
<dbReference type="SUPFAM" id="SSF54637">
    <property type="entry name" value="Thioesterase/thiol ester dehydrase-isomerase"/>
    <property type="match status" value="1"/>
</dbReference>
<comment type="similarity">
    <text evidence="1">Belongs to the 4-hydroxybenzoyl-CoA thioesterase family.</text>
</comment>
<evidence type="ECO:0000313" key="4">
    <source>
        <dbReference type="Proteomes" id="UP000602050"/>
    </source>
</evidence>
<dbReference type="AlphaFoldDB" id="A0A8J2ZPL7"/>
<dbReference type="Pfam" id="PF13279">
    <property type="entry name" value="4HBT_2"/>
    <property type="match status" value="1"/>
</dbReference>
<proteinExistence type="inferred from homology"/>
<dbReference type="EMBL" id="BMEV01000005">
    <property type="protein sequence ID" value="GGH69950.1"/>
    <property type="molecule type" value="Genomic_DNA"/>
</dbReference>
<evidence type="ECO:0000256" key="2">
    <source>
        <dbReference type="ARBA" id="ARBA00022801"/>
    </source>
</evidence>
<keyword evidence="2" id="KW-0378">Hydrolase</keyword>
<keyword evidence="4" id="KW-1185">Reference proteome</keyword>
<reference evidence="3" key="2">
    <citation type="submission" date="2020-09" db="EMBL/GenBank/DDBJ databases">
        <authorList>
            <person name="Sun Q."/>
            <person name="Zhou Y."/>
        </authorList>
    </citation>
    <scope>NUCLEOTIDE SEQUENCE</scope>
    <source>
        <strain evidence="3">CGMCC 1.12360</strain>
    </source>
</reference>
<organism evidence="3 4">
    <name type="scientific">Compostibacillus humi</name>
    <dbReference type="NCBI Taxonomy" id="1245525"/>
    <lineage>
        <taxon>Bacteria</taxon>
        <taxon>Bacillati</taxon>
        <taxon>Bacillota</taxon>
        <taxon>Bacilli</taxon>
        <taxon>Bacillales</taxon>
        <taxon>Bacillaceae</taxon>
        <taxon>Compostibacillus</taxon>
    </lineage>
</organism>
<name>A0A8J2ZPL7_9BACI</name>
<gene>
    <name evidence="3" type="ORF">GCM10010978_04400</name>
</gene>
<dbReference type="PANTHER" id="PTHR31793:SF27">
    <property type="entry name" value="NOVEL THIOESTERASE SUPERFAMILY DOMAIN AND SAPOSIN A-TYPE DOMAIN CONTAINING PROTEIN (0610012H03RIK)"/>
    <property type="match status" value="1"/>
</dbReference>
<comment type="caution">
    <text evidence="3">The sequence shown here is derived from an EMBL/GenBank/DDBJ whole genome shotgun (WGS) entry which is preliminary data.</text>
</comment>
<accession>A0A8J2ZPL7</accession>
<protein>
    <submittedName>
        <fullName evidence="3">Thioesterase</fullName>
    </submittedName>
</protein>
<dbReference type="GO" id="GO:0047617">
    <property type="term" value="F:fatty acyl-CoA hydrolase activity"/>
    <property type="evidence" value="ECO:0007669"/>
    <property type="project" value="TreeGrafter"/>
</dbReference>
<dbReference type="InterPro" id="IPR029069">
    <property type="entry name" value="HotDog_dom_sf"/>
</dbReference>
<dbReference type="PANTHER" id="PTHR31793">
    <property type="entry name" value="4-HYDROXYBENZOYL-COA THIOESTERASE FAMILY MEMBER"/>
    <property type="match status" value="1"/>
</dbReference>
<sequence>METVTTIAIEPNHIDELGHVNNTFYVAYLEQARGDWYERAGISFSQMNERGIGTVLVRLDIQFKKELLLEDRPTVHTIPHRLGNKSFVFRQVMYNQRKEVVAEAAVTNVMFDVKQRKSIPVAEEIRKFFPKTEE</sequence>
<evidence type="ECO:0000313" key="3">
    <source>
        <dbReference type="EMBL" id="GGH69950.1"/>
    </source>
</evidence>
<dbReference type="RefSeq" id="WP_188390738.1">
    <property type="nucleotide sequence ID" value="NZ_BMEV01000005.1"/>
</dbReference>
<dbReference type="Proteomes" id="UP000602050">
    <property type="component" value="Unassembled WGS sequence"/>
</dbReference>
<dbReference type="Gene3D" id="3.10.129.10">
    <property type="entry name" value="Hotdog Thioesterase"/>
    <property type="match status" value="1"/>
</dbReference>
<evidence type="ECO:0000256" key="1">
    <source>
        <dbReference type="ARBA" id="ARBA00005953"/>
    </source>
</evidence>